<name>A0AAW1IDS2_POPJA</name>
<proteinExistence type="predicted"/>
<evidence type="ECO:0000256" key="1">
    <source>
        <dbReference type="SAM" id="MobiDB-lite"/>
    </source>
</evidence>
<keyword evidence="3" id="KW-1185">Reference proteome</keyword>
<accession>A0AAW1IDS2</accession>
<comment type="caution">
    <text evidence="2">The sequence shown here is derived from an EMBL/GenBank/DDBJ whole genome shotgun (WGS) entry which is preliminary data.</text>
</comment>
<evidence type="ECO:0000313" key="3">
    <source>
        <dbReference type="Proteomes" id="UP001458880"/>
    </source>
</evidence>
<dbReference type="AlphaFoldDB" id="A0AAW1IDS2"/>
<protein>
    <submittedName>
        <fullName evidence="2">Uncharacterized protein</fullName>
    </submittedName>
</protein>
<sequence>MCGNLGKYYKIGHHFKQLIKKKWCCLHGIEFMDWIRLLYAIKELVLRGGDAAGGDGGDGAGVDAGDDGTGIFL</sequence>
<evidence type="ECO:0000313" key="2">
    <source>
        <dbReference type="EMBL" id="KAK9687550.1"/>
    </source>
</evidence>
<dbReference type="Proteomes" id="UP001458880">
    <property type="component" value="Unassembled WGS sequence"/>
</dbReference>
<gene>
    <name evidence="2" type="ORF">QE152_g36172</name>
</gene>
<reference evidence="2 3" key="1">
    <citation type="journal article" date="2024" name="BMC Genomics">
        <title>De novo assembly and annotation of Popillia japonica's genome with initial clues to its potential as an invasive pest.</title>
        <authorList>
            <person name="Cucini C."/>
            <person name="Boschi S."/>
            <person name="Funari R."/>
            <person name="Cardaioli E."/>
            <person name="Iannotti N."/>
            <person name="Marturano G."/>
            <person name="Paoli F."/>
            <person name="Bruttini M."/>
            <person name="Carapelli A."/>
            <person name="Frati F."/>
            <person name="Nardi F."/>
        </authorList>
    </citation>
    <scope>NUCLEOTIDE SEQUENCE [LARGE SCALE GENOMIC DNA]</scope>
    <source>
        <strain evidence="2">DMR45628</strain>
    </source>
</reference>
<feature type="region of interest" description="Disordered" evidence="1">
    <location>
        <begin position="52"/>
        <end position="73"/>
    </location>
</feature>
<dbReference type="EMBL" id="JASPKY010000634">
    <property type="protein sequence ID" value="KAK9687550.1"/>
    <property type="molecule type" value="Genomic_DNA"/>
</dbReference>
<feature type="compositionally biased region" description="Gly residues" evidence="1">
    <location>
        <begin position="52"/>
        <end position="62"/>
    </location>
</feature>
<organism evidence="2 3">
    <name type="scientific">Popillia japonica</name>
    <name type="common">Japanese beetle</name>
    <dbReference type="NCBI Taxonomy" id="7064"/>
    <lineage>
        <taxon>Eukaryota</taxon>
        <taxon>Metazoa</taxon>
        <taxon>Ecdysozoa</taxon>
        <taxon>Arthropoda</taxon>
        <taxon>Hexapoda</taxon>
        <taxon>Insecta</taxon>
        <taxon>Pterygota</taxon>
        <taxon>Neoptera</taxon>
        <taxon>Endopterygota</taxon>
        <taxon>Coleoptera</taxon>
        <taxon>Polyphaga</taxon>
        <taxon>Scarabaeiformia</taxon>
        <taxon>Scarabaeidae</taxon>
        <taxon>Rutelinae</taxon>
        <taxon>Popillia</taxon>
    </lineage>
</organism>